<organism evidence="2 3">
    <name type="scientific">Tolypothrix tenuis PCC 7101</name>
    <dbReference type="NCBI Taxonomy" id="231146"/>
    <lineage>
        <taxon>Bacteria</taxon>
        <taxon>Bacillati</taxon>
        <taxon>Cyanobacteriota</taxon>
        <taxon>Cyanophyceae</taxon>
        <taxon>Nostocales</taxon>
        <taxon>Tolypothrichaceae</taxon>
        <taxon>Tolypothrix</taxon>
    </lineage>
</organism>
<gene>
    <name evidence="2" type="ORF">NIES37_66250</name>
</gene>
<reference evidence="2 3" key="1">
    <citation type="submission" date="2017-06" db="EMBL/GenBank/DDBJ databases">
        <title>Genome sequencing of cyanobaciteial culture collection at National Institute for Environmental Studies (NIES).</title>
        <authorList>
            <person name="Hirose Y."/>
            <person name="Shimura Y."/>
            <person name="Fujisawa T."/>
            <person name="Nakamura Y."/>
            <person name="Kawachi M."/>
        </authorList>
    </citation>
    <scope>NUCLEOTIDE SEQUENCE [LARGE SCALE GENOMIC DNA]</scope>
    <source>
        <strain evidence="2 3">NIES-37</strain>
    </source>
</reference>
<dbReference type="RefSeq" id="WP_096582961.1">
    <property type="nucleotide sequence ID" value="NZ_CAWNJS010000001.1"/>
</dbReference>
<dbReference type="Pfam" id="PF13692">
    <property type="entry name" value="Glyco_trans_1_4"/>
    <property type="match status" value="1"/>
</dbReference>
<protein>
    <submittedName>
        <fullName evidence="2">Putative glucosyltransferase</fullName>
    </submittedName>
</protein>
<evidence type="ECO:0000313" key="3">
    <source>
        <dbReference type="Proteomes" id="UP000218785"/>
    </source>
</evidence>
<dbReference type="Gene3D" id="3.40.50.2000">
    <property type="entry name" value="Glycogen Phosphorylase B"/>
    <property type="match status" value="2"/>
</dbReference>
<keyword evidence="2" id="KW-0808">Transferase</keyword>
<dbReference type="KEGG" id="ttq:NIES37_66250"/>
<dbReference type="Proteomes" id="UP000218785">
    <property type="component" value="Chromosome"/>
</dbReference>
<proteinExistence type="predicted"/>
<dbReference type="PANTHER" id="PTHR12526:SF635">
    <property type="entry name" value="GLYCOSYL TRANSFERASE GROUP 1"/>
    <property type="match status" value="1"/>
</dbReference>
<feature type="domain" description="Glycosyltransferase subfamily 4-like N-terminal" evidence="1">
    <location>
        <begin position="13"/>
        <end position="216"/>
    </location>
</feature>
<name>A0A1Z4NAB7_9CYAN</name>
<dbReference type="SUPFAM" id="SSF53756">
    <property type="entry name" value="UDP-Glycosyltransferase/glycogen phosphorylase"/>
    <property type="match status" value="1"/>
</dbReference>
<dbReference type="EMBL" id="AP018248">
    <property type="protein sequence ID" value="BAZ02612.1"/>
    <property type="molecule type" value="Genomic_DNA"/>
</dbReference>
<dbReference type="AlphaFoldDB" id="A0A1Z4NAB7"/>
<keyword evidence="3" id="KW-1185">Reference proteome</keyword>
<accession>A0A1Z4NAB7</accession>
<dbReference type="GO" id="GO:0016757">
    <property type="term" value="F:glycosyltransferase activity"/>
    <property type="evidence" value="ECO:0007669"/>
    <property type="project" value="TreeGrafter"/>
</dbReference>
<dbReference type="Pfam" id="PF13439">
    <property type="entry name" value="Glyco_transf_4"/>
    <property type="match status" value="1"/>
</dbReference>
<sequence>MKSLILSTFDINGGAARAAYRLHQGLRKINIDSQMLVQYKTSSDRTVISYQNKLEKWLNQMRPTLDNLPLKFYAGNHDESFSPQWFPDLIQPKLKSLSPDIINIHWACGYLQIESVARFTQPVVWTLHDMSVFTGGCYYSLDCDRYLNSCGACVQLQSHKQQDLSRWVWQRKAKTWQPQNCTIVTPSIWLADCAKKSSLLQDFRVEVIPNGLDIQRYKPLNRDIAREWLNLPQDKQLVLFGAAATNHPRKGFNLLLSALENLAQAGYQDNMELVIFGSSSPDTTKNIGFKCHDLGSFNDDITLALVYAAADVFIAPSVQDNLPNTVMESLSCGTPCVAFNIGGMSDMIEHQQNGYLAQPLEIESLARGIVWVLSDCDRLQKLRQRAREKAEQEFSQDLQAQRYSNLFREILINSESGI</sequence>
<evidence type="ECO:0000259" key="1">
    <source>
        <dbReference type="Pfam" id="PF13439"/>
    </source>
</evidence>
<dbReference type="PANTHER" id="PTHR12526">
    <property type="entry name" value="GLYCOSYLTRANSFERASE"/>
    <property type="match status" value="1"/>
</dbReference>
<evidence type="ECO:0000313" key="2">
    <source>
        <dbReference type="EMBL" id="BAZ02612.1"/>
    </source>
</evidence>
<dbReference type="InterPro" id="IPR028098">
    <property type="entry name" value="Glyco_trans_4-like_N"/>
</dbReference>
<dbReference type="CDD" id="cd03825">
    <property type="entry name" value="GT4_WcaC-like"/>
    <property type="match status" value="1"/>
</dbReference>